<name>A0A318HIY1_9MYCO</name>
<dbReference type="PRINTS" id="PR00385">
    <property type="entry name" value="P450"/>
</dbReference>
<organism evidence="9 10">
    <name type="scientific">Mycolicibacterium moriokaense</name>
    <dbReference type="NCBI Taxonomy" id="39691"/>
    <lineage>
        <taxon>Bacteria</taxon>
        <taxon>Bacillati</taxon>
        <taxon>Actinomycetota</taxon>
        <taxon>Actinomycetes</taxon>
        <taxon>Mycobacteriales</taxon>
        <taxon>Mycobacteriaceae</taxon>
        <taxon>Mycolicibacterium</taxon>
    </lineage>
</organism>
<evidence type="ECO:0000256" key="8">
    <source>
        <dbReference type="RuleBase" id="RU000461"/>
    </source>
</evidence>
<dbReference type="InterPro" id="IPR001128">
    <property type="entry name" value="Cyt_P450"/>
</dbReference>
<evidence type="ECO:0000256" key="4">
    <source>
        <dbReference type="ARBA" id="ARBA00022723"/>
    </source>
</evidence>
<dbReference type="Proteomes" id="UP000247781">
    <property type="component" value="Unassembled WGS sequence"/>
</dbReference>
<keyword evidence="4 8" id="KW-0479">Metal-binding</keyword>
<keyword evidence="7 8" id="KW-0503">Monooxygenase</keyword>
<sequence length="428" mass="46730">MRQPGFRLFADPLTNVVAAGQPGHVKLLEDPVEFFGVDAIQDPYPLYDRLRAEGPVHRVGESGFYLVCDWAAINEAISRPEDFSANLTATMTFTADGTVAPFEMDRLGGPTHVLATADDPAHAVHRKMLVHQLAAKRIRMMESFVADTFDRLWTDNLRNGRIEWMGALANRLPMMVVARLIGVPAEDADQLIRWAYASTQLLDGLVDQDGLVAAGVAAMELGNYIHDHFDLAAADPKDDLLGSVATACGTGEFDEITAQVMMIILFSAGGESTGSLLGNAMWILATRPDLQQRVRENPDLLGPFIEEALRYEPPFRGHYRHVVANTGLGGTDLPAGSRLLLLWGAANRDPAQFDAPNEFRLDRPGGKGHITFGKGTHFCVGAALARLEAEIALRAVLDRTSRIDAVDVGPWLPSILVRRRAHLELAVT</sequence>
<evidence type="ECO:0000256" key="6">
    <source>
        <dbReference type="ARBA" id="ARBA00023004"/>
    </source>
</evidence>
<dbReference type="SUPFAM" id="SSF48264">
    <property type="entry name" value="Cytochrome P450"/>
    <property type="match status" value="1"/>
</dbReference>
<evidence type="ECO:0000313" key="10">
    <source>
        <dbReference type="Proteomes" id="UP000247781"/>
    </source>
</evidence>
<dbReference type="GO" id="GO:0008395">
    <property type="term" value="F:steroid hydroxylase activity"/>
    <property type="evidence" value="ECO:0007669"/>
    <property type="project" value="TreeGrafter"/>
</dbReference>
<dbReference type="Pfam" id="PF00067">
    <property type="entry name" value="p450"/>
    <property type="match status" value="1"/>
</dbReference>
<dbReference type="GO" id="GO:0005506">
    <property type="term" value="F:iron ion binding"/>
    <property type="evidence" value="ECO:0007669"/>
    <property type="project" value="InterPro"/>
</dbReference>
<dbReference type="EMBL" id="QJJU01000011">
    <property type="protein sequence ID" value="PXX07224.1"/>
    <property type="molecule type" value="Genomic_DNA"/>
</dbReference>
<comment type="cofactor">
    <cofactor evidence="1">
        <name>heme</name>
        <dbReference type="ChEBI" id="CHEBI:30413"/>
    </cofactor>
</comment>
<dbReference type="GO" id="GO:0006707">
    <property type="term" value="P:cholesterol catabolic process"/>
    <property type="evidence" value="ECO:0007669"/>
    <property type="project" value="TreeGrafter"/>
</dbReference>
<dbReference type="PRINTS" id="PR00359">
    <property type="entry name" value="BP450"/>
</dbReference>
<reference evidence="9 10" key="2">
    <citation type="submission" date="2018-06" db="EMBL/GenBank/DDBJ databases">
        <title>Sequencing of bacterial isolates from soil warming experiment in Harvard Forest, Massachusetts, USA.</title>
        <authorList>
            <person name="Deangelis K.PhD."/>
        </authorList>
    </citation>
    <scope>NUCLEOTIDE SEQUENCE [LARGE SCALE GENOMIC DNA]</scope>
    <source>
        <strain evidence="9 10">GAS496</strain>
    </source>
</reference>
<evidence type="ECO:0000256" key="1">
    <source>
        <dbReference type="ARBA" id="ARBA00001971"/>
    </source>
</evidence>
<reference evidence="10" key="1">
    <citation type="submission" date="2018-05" db="EMBL/GenBank/DDBJ databases">
        <authorList>
            <person name="Deangelis K."/>
            <person name="Huntemann M."/>
            <person name="Clum A."/>
            <person name="Pillay M."/>
            <person name="Palaniappan K."/>
            <person name="Varghese N."/>
            <person name="Mikhailova N."/>
            <person name="Stamatis D."/>
            <person name="Reddy T."/>
            <person name="Daum C."/>
            <person name="Shapiro N."/>
            <person name="Ivanova N."/>
            <person name="Kyrpides N."/>
            <person name="Woyke T."/>
        </authorList>
    </citation>
    <scope>NUCLEOTIDE SEQUENCE [LARGE SCALE GENOMIC DNA]</scope>
    <source>
        <strain evidence="10">GAS496</strain>
    </source>
</reference>
<keyword evidence="10" id="KW-1185">Reference proteome</keyword>
<keyword evidence="3 8" id="KW-0349">Heme</keyword>
<dbReference type="Gene3D" id="1.10.630.10">
    <property type="entry name" value="Cytochrome P450"/>
    <property type="match status" value="1"/>
</dbReference>
<evidence type="ECO:0000256" key="5">
    <source>
        <dbReference type="ARBA" id="ARBA00023002"/>
    </source>
</evidence>
<evidence type="ECO:0000256" key="7">
    <source>
        <dbReference type="ARBA" id="ARBA00023033"/>
    </source>
</evidence>
<dbReference type="InterPro" id="IPR036396">
    <property type="entry name" value="Cyt_P450_sf"/>
</dbReference>
<proteinExistence type="inferred from homology"/>
<protein>
    <submittedName>
        <fullName evidence="9">Cytochrome P450</fullName>
    </submittedName>
</protein>
<comment type="caution">
    <text evidence="9">The sequence shown here is derived from an EMBL/GenBank/DDBJ whole genome shotgun (WGS) entry which is preliminary data.</text>
</comment>
<keyword evidence="5 8" id="KW-0560">Oxidoreductase</keyword>
<dbReference type="PANTHER" id="PTHR46696:SF4">
    <property type="entry name" value="BIOTIN BIOSYNTHESIS CYTOCHROME P450"/>
    <property type="match status" value="1"/>
</dbReference>
<dbReference type="GO" id="GO:0020037">
    <property type="term" value="F:heme binding"/>
    <property type="evidence" value="ECO:0007669"/>
    <property type="project" value="InterPro"/>
</dbReference>
<comment type="similarity">
    <text evidence="2 8">Belongs to the cytochrome P450 family.</text>
</comment>
<dbReference type="InterPro" id="IPR002397">
    <property type="entry name" value="Cyt_P450_B"/>
</dbReference>
<gene>
    <name evidence="9" type="ORF">C8E89_1117</name>
</gene>
<evidence type="ECO:0000256" key="2">
    <source>
        <dbReference type="ARBA" id="ARBA00010617"/>
    </source>
</evidence>
<dbReference type="GO" id="GO:0036199">
    <property type="term" value="F:cholest-4-en-3-one 26-monooxygenase activity"/>
    <property type="evidence" value="ECO:0007669"/>
    <property type="project" value="TreeGrafter"/>
</dbReference>
<keyword evidence="6 8" id="KW-0408">Iron</keyword>
<dbReference type="PANTHER" id="PTHR46696">
    <property type="entry name" value="P450, PUTATIVE (EUROFUNG)-RELATED"/>
    <property type="match status" value="1"/>
</dbReference>
<evidence type="ECO:0000313" key="9">
    <source>
        <dbReference type="EMBL" id="PXX07224.1"/>
    </source>
</evidence>
<dbReference type="AlphaFoldDB" id="A0A318HIY1"/>
<evidence type="ECO:0000256" key="3">
    <source>
        <dbReference type="ARBA" id="ARBA00022617"/>
    </source>
</evidence>
<accession>A0A318HIY1</accession>
<dbReference type="InterPro" id="IPR017972">
    <property type="entry name" value="Cyt_P450_CS"/>
</dbReference>
<dbReference type="OrthoDB" id="502624at2"/>
<dbReference type="PROSITE" id="PS00086">
    <property type="entry name" value="CYTOCHROME_P450"/>
    <property type="match status" value="1"/>
</dbReference>